<feature type="compositionally biased region" description="Low complexity" evidence="1">
    <location>
        <begin position="294"/>
        <end position="310"/>
    </location>
</feature>
<dbReference type="InterPro" id="IPR011641">
    <property type="entry name" value="Tyr-kin_ephrin_A/B_rcpt-like"/>
</dbReference>
<organism evidence="3 4">
    <name type="scientific">Tetradesmus obliquus</name>
    <name type="common">Green alga</name>
    <name type="synonym">Acutodesmus obliquus</name>
    <dbReference type="NCBI Taxonomy" id="3088"/>
    <lineage>
        <taxon>Eukaryota</taxon>
        <taxon>Viridiplantae</taxon>
        <taxon>Chlorophyta</taxon>
        <taxon>core chlorophytes</taxon>
        <taxon>Chlorophyceae</taxon>
        <taxon>CS clade</taxon>
        <taxon>Sphaeropleales</taxon>
        <taxon>Scenedesmaceae</taxon>
        <taxon>Tetradesmus</taxon>
    </lineage>
</organism>
<accession>A0ABY8TMJ6</accession>
<keyword evidence="4" id="KW-1185">Reference proteome</keyword>
<feature type="compositionally biased region" description="Low complexity" evidence="1">
    <location>
        <begin position="357"/>
        <end position="379"/>
    </location>
</feature>
<feature type="domain" description="Tyrosine-protein kinase ephrin type A/B receptor-like" evidence="2">
    <location>
        <begin position="242"/>
        <end position="278"/>
    </location>
</feature>
<evidence type="ECO:0000313" key="4">
    <source>
        <dbReference type="Proteomes" id="UP001244341"/>
    </source>
</evidence>
<protein>
    <recommendedName>
        <fullName evidence="2">Tyrosine-protein kinase ephrin type A/B receptor-like domain-containing protein</fullName>
    </recommendedName>
</protein>
<feature type="compositionally biased region" description="Pro residues" evidence="1">
    <location>
        <begin position="325"/>
        <end position="335"/>
    </location>
</feature>
<proteinExistence type="predicted"/>
<dbReference type="Pfam" id="PF07699">
    <property type="entry name" value="Ephrin_rec_like"/>
    <property type="match status" value="1"/>
</dbReference>
<feature type="region of interest" description="Disordered" evidence="1">
    <location>
        <begin position="103"/>
        <end position="122"/>
    </location>
</feature>
<sequence length="414" mass="42375">MRSHTGITITPAHSGLPGLDEDITTADLHAMAALNNSFTSKNKKHGAPQRHRNLSFTRVLPGTPRGLEAVPVLQTLSVSGEPGTPTVVTASVVSPFAQYSQQQQQQQQQEQEQQHLLQQPQQQQACHKQHLHHAAAHGFNAMKAFAVLAVMLVCSVGVWTGHQAGVLGPMVRRQLVSSGAAGAQGSATGAGLSCPIGSYYGGVNGCRGCGAGLTTLKPGAMKLDDCVAPAGSFKHRPRVGRLCKKGTYTTGFNTAPACTPCPAGKTTATTGSTSVAACVALTSLVTDPQSGDLNSGSSSSPSPNPSTTGNLPFIEPQLQVLPGASPLPLPSPVDPVAPGSSPTPGSVIDGMKVDPNSSDLDASPVPSPAADAGAGAASPSPTPRKVNLDNLQVVAQPIDLEPLGGRKLLLLRGR</sequence>
<evidence type="ECO:0000256" key="1">
    <source>
        <dbReference type="SAM" id="MobiDB-lite"/>
    </source>
</evidence>
<reference evidence="3 4" key="1">
    <citation type="submission" date="2023-05" db="EMBL/GenBank/DDBJ databases">
        <title>A 100% complete, gapless, phased diploid assembly of the Scenedesmus obliquus UTEX 3031 genome.</title>
        <authorList>
            <person name="Biondi T.C."/>
            <person name="Hanschen E.R."/>
            <person name="Kwon T."/>
            <person name="Eng W."/>
            <person name="Kruse C.P.S."/>
            <person name="Koehler S.I."/>
            <person name="Kunde Y."/>
            <person name="Gleasner C.D."/>
            <person name="You Mak K.T."/>
            <person name="Polle J."/>
            <person name="Hovde B.T."/>
            <person name="Starkenburg S.R."/>
        </authorList>
    </citation>
    <scope>NUCLEOTIDE SEQUENCE [LARGE SCALE GENOMIC DNA]</scope>
    <source>
        <strain evidence="3 4">DOE0152z</strain>
    </source>
</reference>
<evidence type="ECO:0000259" key="2">
    <source>
        <dbReference type="Pfam" id="PF07699"/>
    </source>
</evidence>
<dbReference type="SMART" id="SM01411">
    <property type="entry name" value="Ephrin_rec_like"/>
    <property type="match status" value="2"/>
</dbReference>
<dbReference type="EMBL" id="CP126209">
    <property type="protein sequence ID" value="WIA10300.1"/>
    <property type="molecule type" value="Genomic_DNA"/>
</dbReference>
<feature type="region of interest" description="Disordered" evidence="1">
    <location>
        <begin position="289"/>
        <end position="385"/>
    </location>
</feature>
<name>A0ABY8TMJ6_TETOB</name>
<dbReference type="Proteomes" id="UP001244341">
    <property type="component" value="Chromosome 2b"/>
</dbReference>
<evidence type="ECO:0000313" key="3">
    <source>
        <dbReference type="EMBL" id="WIA10300.1"/>
    </source>
</evidence>
<gene>
    <name evidence="3" type="ORF">OEZ85_010493</name>
</gene>